<name>A0A8J2VNU8_9BACL</name>
<dbReference type="Proteomes" id="UP000628775">
    <property type="component" value="Unassembled WGS sequence"/>
</dbReference>
<reference evidence="1" key="1">
    <citation type="journal article" date="2014" name="Int. J. Syst. Evol. Microbiol.">
        <title>Complete genome sequence of Corynebacterium casei LMG S-19264T (=DSM 44701T), isolated from a smear-ripened cheese.</title>
        <authorList>
            <consortium name="US DOE Joint Genome Institute (JGI-PGF)"/>
            <person name="Walter F."/>
            <person name="Albersmeier A."/>
            <person name="Kalinowski J."/>
            <person name="Ruckert C."/>
        </authorList>
    </citation>
    <scope>NUCLEOTIDE SEQUENCE</scope>
    <source>
        <strain evidence="1">CGMCC 1.15371</strain>
    </source>
</reference>
<evidence type="ECO:0000313" key="1">
    <source>
        <dbReference type="EMBL" id="GGE34622.1"/>
    </source>
</evidence>
<dbReference type="EMBL" id="BMIR01000004">
    <property type="protein sequence ID" value="GGE34622.1"/>
    <property type="molecule type" value="Genomic_DNA"/>
</dbReference>
<comment type="caution">
    <text evidence="1">The sequence shown here is derived from an EMBL/GenBank/DDBJ whole genome shotgun (WGS) entry which is preliminary data.</text>
</comment>
<dbReference type="RefSeq" id="WP_188690557.1">
    <property type="nucleotide sequence ID" value="NZ_BMIR01000004.1"/>
</dbReference>
<sequence>MNVSQVFRRYLKLYFPSGMYEEWYMDVATIATRDLRLNGIRRLIPSENEWLKLHVFFCHGIREKLFLIQDESGQTHLVIGLIKGNRVLHCQKLIQQPYC</sequence>
<protein>
    <submittedName>
        <fullName evidence="1">Uncharacterized protein</fullName>
    </submittedName>
</protein>
<reference evidence="1" key="2">
    <citation type="submission" date="2020-09" db="EMBL/GenBank/DDBJ databases">
        <authorList>
            <person name="Sun Q."/>
            <person name="Zhou Y."/>
        </authorList>
    </citation>
    <scope>NUCLEOTIDE SEQUENCE</scope>
    <source>
        <strain evidence="1">CGMCC 1.15371</strain>
    </source>
</reference>
<gene>
    <name evidence="1" type="ORF">GCM10011391_11640</name>
</gene>
<dbReference type="AlphaFoldDB" id="A0A8J2VNU8"/>
<organism evidence="1 2">
    <name type="scientific">Pullulanibacillus camelliae</name>
    <dbReference type="NCBI Taxonomy" id="1707096"/>
    <lineage>
        <taxon>Bacteria</taxon>
        <taxon>Bacillati</taxon>
        <taxon>Bacillota</taxon>
        <taxon>Bacilli</taxon>
        <taxon>Bacillales</taxon>
        <taxon>Sporolactobacillaceae</taxon>
        <taxon>Pullulanibacillus</taxon>
    </lineage>
</organism>
<keyword evidence="2" id="KW-1185">Reference proteome</keyword>
<evidence type="ECO:0000313" key="2">
    <source>
        <dbReference type="Proteomes" id="UP000628775"/>
    </source>
</evidence>
<proteinExistence type="predicted"/>
<accession>A0A8J2VNU8</accession>